<evidence type="ECO:0000313" key="3">
    <source>
        <dbReference type="Proteomes" id="UP000326912"/>
    </source>
</evidence>
<evidence type="ECO:0000256" key="1">
    <source>
        <dbReference type="SAM" id="Phobius"/>
    </source>
</evidence>
<comment type="caution">
    <text evidence="2">The sequence shown here is derived from an EMBL/GenBank/DDBJ whole genome shotgun (WGS) entry which is preliminary data.</text>
</comment>
<dbReference type="EMBL" id="BKZW01000002">
    <property type="protein sequence ID" value="GER90756.1"/>
    <property type="molecule type" value="Genomic_DNA"/>
</dbReference>
<feature type="transmembrane region" description="Helical" evidence="1">
    <location>
        <begin position="45"/>
        <end position="67"/>
    </location>
</feature>
<keyword evidence="1" id="KW-1133">Transmembrane helix</keyword>
<dbReference type="GO" id="GO:0005886">
    <property type="term" value="C:plasma membrane"/>
    <property type="evidence" value="ECO:0007669"/>
    <property type="project" value="UniProtKB-SubCell"/>
</dbReference>
<dbReference type="PANTHER" id="PTHR37305">
    <property type="entry name" value="INTEGRAL MEMBRANE PROTEIN-RELATED"/>
    <property type="match status" value="1"/>
</dbReference>
<evidence type="ECO:0000313" key="2">
    <source>
        <dbReference type="EMBL" id="GER90756.1"/>
    </source>
</evidence>
<protein>
    <recommendedName>
        <fullName evidence="4">ABC3 transporter permease protein domain-containing protein</fullName>
    </recommendedName>
</protein>
<evidence type="ECO:0008006" key="4">
    <source>
        <dbReference type="Google" id="ProtNLM"/>
    </source>
</evidence>
<feature type="transmembrane region" description="Helical" evidence="1">
    <location>
        <begin position="128"/>
        <end position="148"/>
    </location>
</feature>
<dbReference type="GO" id="GO:0140359">
    <property type="term" value="F:ABC-type transporter activity"/>
    <property type="evidence" value="ECO:0007669"/>
    <property type="project" value="InterPro"/>
</dbReference>
<dbReference type="PANTHER" id="PTHR37305:SF1">
    <property type="entry name" value="MEMBRANE PROTEIN"/>
    <property type="match status" value="1"/>
</dbReference>
<feature type="transmembrane region" description="Helical" evidence="1">
    <location>
        <begin position="212"/>
        <end position="239"/>
    </location>
</feature>
<feature type="transmembrane region" description="Helical" evidence="1">
    <location>
        <begin position="169"/>
        <end position="192"/>
    </location>
</feature>
<organism evidence="2 3">
    <name type="scientific">Dictyobacter vulcani</name>
    <dbReference type="NCBI Taxonomy" id="2607529"/>
    <lineage>
        <taxon>Bacteria</taxon>
        <taxon>Bacillati</taxon>
        <taxon>Chloroflexota</taxon>
        <taxon>Ktedonobacteria</taxon>
        <taxon>Ktedonobacterales</taxon>
        <taxon>Dictyobacteraceae</taxon>
        <taxon>Dictyobacter</taxon>
    </lineage>
</organism>
<reference evidence="2 3" key="1">
    <citation type="submission" date="2019-10" db="EMBL/GenBank/DDBJ databases">
        <title>Dictyobacter vulcani sp. nov., within the class Ktedonobacteria, isolated from soil of volcanic Mt. Zao.</title>
        <authorList>
            <person name="Zheng Y."/>
            <person name="Wang C.M."/>
            <person name="Sakai Y."/>
            <person name="Abe K."/>
            <person name="Yokota A."/>
            <person name="Yabe S."/>
        </authorList>
    </citation>
    <scope>NUCLEOTIDE SEQUENCE [LARGE SCALE GENOMIC DNA]</scope>
    <source>
        <strain evidence="2 3">W12</strain>
    </source>
</reference>
<keyword evidence="3" id="KW-1185">Reference proteome</keyword>
<accession>A0A5J4KZU6</accession>
<proteinExistence type="predicted"/>
<dbReference type="Proteomes" id="UP000326912">
    <property type="component" value="Unassembled WGS sequence"/>
</dbReference>
<name>A0A5J4KZU6_9CHLR</name>
<gene>
    <name evidence="2" type="ORF">KDW_49180</name>
</gene>
<dbReference type="RefSeq" id="WP_151758453.1">
    <property type="nucleotide sequence ID" value="NZ_BKZW01000002.1"/>
</dbReference>
<keyword evidence="1" id="KW-0472">Membrane</keyword>
<dbReference type="AlphaFoldDB" id="A0A5J4KZU6"/>
<keyword evidence="1" id="KW-0812">Transmembrane</keyword>
<sequence length="253" mass="27797">MSSTPSTHNVSPATSLIQQRGYVLTIIHLIKAELYIVRKRTLTRILLAVALLIILLSTLESIVFTYYTRASSAESYKVSYCINAGMLNNCHPTATQLEVYKQQQVVSVSNPLRLPGSLSGIVKTTLSTFLPVLIIILIGILVGSEYSLGTVRLMYTRGPTRIQYLCAKMSAAAICILIAYVVLIPFNILLGLMANLLSGIPQSLTFFSATWLLHALLFSAIGAFGWFVWSMMALCFAIIGRSRVCLQIITKAE</sequence>